<keyword evidence="2" id="KW-0378">Hydrolase</keyword>
<dbReference type="CDD" id="cd00085">
    <property type="entry name" value="HNHc"/>
    <property type="match status" value="1"/>
</dbReference>
<dbReference type="InterPro" id="IPR002711">
    <property type="entry name" value="HNH"/>
</dbReference>
<dbReference type="EMBL" id="CP104377">
    <property type="protein sequence ID" value="UXC17455.1"/>
    <property type="molecule type" value="Genomic_DNA"/>
</dbReference>
<sequence>MEDIERFEREGPPSNAELERYFVLNSICISAADFEDFDSVLEDFNQRLAVSLKSSSADRKRRLARANPVPTRIEVRTSVFVRNTDVIAEVLERAAGVCEGCRESAPFVRASNRTPYLEVHHRVQLARGGPDTVANAIALCPNCHRLRHFGVWVEC</sequence>
<accession>A0ABY5ZU14</accession>
<protein>
    <submittedName>
        <fullName evidence="2">HNH endonuclease</fullName>
    </submittedName>
</protein>
<dbReference type="Proteomes" id="UP001058290">
    <property type="component" value="Chromosome"/>
</dbReference>
<keyword evidence="2" id="KW-0255">Endonuclease</keyword>
<organism evidence="2 3">
    <name type="scientific">Comamonas squillarum</name>
    <dbReference type="NCBI Taxonomy" id="2977320"/>
    <lineage>
        <taxon>Bacteria</taxon>
        <taxon>Pseudomonadati</taxon>
        <taxon>Pseudomonadota</taxon>
        <taxon>Betaproteobacteria</taxon>
        <taxon>Burkholderiales</taxon>
        <taxon>Comamonadaceae</taxon>
        <taxon>Comamonas</taxon>
    </lineage>
</organism>
<dbReference type="SMART" id="SM00507">
    <property type="entry name" value="HNHc"/>
    <property type="match status" value="1"/>
</dbReference>
<dbReference type="RefSeq" id="WP_260718642.1">
    <property type="nucleotide sequence ID" value="NZ_CP104377.1"/>
</dbReference>
<keyword evidence="2" id="KW-0540">Nuclease</keyword>
<name>A0ABY5ZU14_9BURK</name>
<feature type="domain" description="HNH nuclease" evidence="1">
    <location>
        <begin position="85"/>
        <end position="145"/>
    </location>
</feature>
<reference evidence="2" key="1">
    <citation type="submission" date="2022-09" db="EMBL/GenBank/DDBJ databases">
        <title>Bacterial diversity in gut of crayfish and pufferfish.</title>
        <authorList>
            <person name="Huang Y."/>
        </authorList>
    </citation>
    <scope>NUCLEOTIDE SEQUENCE</scope>
    <source>
        <strain evidence="2">PR12</strain>
    </source>
</reference>
<dbReference type="InterPro" id="IPR003615">
    <property type="entry name" value="HNH_nuc"/>
</dbReference>
<dbReference type="GO" id="GO:0004519">
    <property type="term" value="F:endonuclease activity"/>
    <property type="evidence" value="ECO:0007669"/>
    <property type="project" value="UniProtKB-KW"/>
</dbReference>
<dbReference type="Pfam" id="PF01844">
    <property type="entry name" value="HNH"/>
    <property type="match status" value="1"/>
</dbReference>
<evidence type="ECO:0000313" key="2">
    <source>
        <dbReference type="EMBL" id="UXC17455.1"/>
    </source>
</evidence>
<proteinExistence type="predicted"/>
<keyword evidence="3" id="KW-1185">Reference proteome</keyword>
<evidence type="ECO:0000259" key="1">
    <source>
        <dbReference type="SMART" id="SM00507"/>
    </source>
</evidence>
<gene>
    <name evidence="2" type="ORF">N4T19_17370</name>
</gene>
<evidence type="ECO:0000313" key="3">
    <source>
        <dbReference type="Proteomes" id="UP001058290"/>
    </source>
</evidence>
<dbReference type="Gene3D" id="1.10.30.50">
    <property type="match status" value="1"/>
</dbReference>